<dbReference type="Proteomes" id="UP000729733">
    <property type="component" value="Unassembled WGS sequence"/>
</dbReference>
<dbReference type="PROSITE" id="PS50109">
    <property type="entry name" value="HIS_KIN"/>
    <property type="match status" value="1"/>
</dbReference>
<keyword evidence="3" id="KW-0597">Phosphoprotein</keyword>
<dbReference type="EMBL" id="JADWDC010000025">
    <property type="protein sequence ID" value="MCC0177612.1"/>
    <property type="molecule type" value="Genomic_DNA"/>
</dbReference>
<dbReference type="Pfam" id="PF01590">
    <property type="entry name" value="GAF"/>
    <property type="match status" value="1"/>
</dbReference>
<dbReference type="InterPro" id="IPR029016">
    <property type="entry name" value="GAF-like_dom_sf"/>
</dbReference>
<evidence type="ECO:0000313" key="8">
    <source>
        <dbReference type="Proteomes" id="UP000729733"/>
    </source>
</evidence>
<dbReference type="SMART" id="SM00387">
    <property type="entry name" value="HATPase_c"/>
    <property type="match status" value="1"/>
</dbReference>
<keyword evidence="4" id="KW-0808">Transferase</keyword>
<evidence type="ECO:0000256" key="1">
    <source>
        <dbReference type="ARBA" id="ARBA00000085"/>
    </source>
</evidence>
<dbReference type="InterPro" id="IPR036890">
    <property type="entry name" value="HATPase_C_sf"/>
</dbReference>
<dbReference type="Gene3D" id="3.30.565.10">
    <property type="entry name" value="Histidine kinase-like ATPase, C-terminal domain"/>
    <property type="match status" value="1"/>
</dbReference>
<dbReference type="SMART" id="SM00388">
    <property type="entry name" value="HisKA"/>
    <property type="match status" value="1"/>
</dbReference>
<dbReference type="CDD" id="cd00082">
    <property type="entry name" value="HisKA"/>
    <property type="match status" value="1"/>
</dbReference>
<dbReference type="Gene3D" id="3.30.450.40">
    <property type="match status" value="2"/>
</dbReference>
<feature type="domain" description="Histidine kinase" evidence="6">
    <location>
        <begin position="397"/>
        <end position="625"/>
    </location>
</feature>
<evidence type="ECO:0000256" key="2">
    <source>
        <dbReference type="ARBA" id="ARBA00012438"/>
    </source>
</evidence>
<dbReference type="InterPro" id="IPR004358">
    <property type="entry name" value="Sig_transdc_His_kin-like_C"/>
</dbReference>
<evidence type="ECO:0000313" key="7">
    <source>
        <dbReference type="EMBL" id="MCC0177612.1"/>
    </source>
</evidence>
<dbReference type="InterPro" id="IPR005467">
    <property type="entry name" value="His_kinase_dom"/>
</dbReference>
<protein>
    <recommendedName>
        <fullName evidence="2">histidine kinase</fullName>
        <ecNumber evidence="2">2.7.13.3</ecNumber>
    </recommendedName>
</protein>
<gene>
    <name evidence="7" type="ORF">I4641_11545</name>
</gene>
<dbReference type="GO" id="GO:0000155">
    <property type="term" value="F:phosphorelay sensor kinase activity"/>
    <property type="evidence" value="ECO:0007669"/>
    <property type="project" value="InterPro"/>
</dbReference>
<reference evidence="7" key="1">
    <citation type="journal article" date="2021" name="Antonie Van Leeuwenhoek">
        <title>Draft genome and description of Waterburya agarophytonicola gen. nov. sp. nov. (Pleurocapsales, Cyanobacteria): a seaweed symbiont.</title>
        <authorList>
            <person name="Bonthond G."/>
            <person name="Shalygin S."/>
            <person name="Bayer T."/>
            <person name="Weinberger F."/>
        </authorList>
    </citation>
    <scope>NUCLEOTIDE SEQUENCE</scope>
    <source>
        <strain evidence="7">KI4</strain>
    </source>
</reference>
<dbReference type="SMART" id="SM00065">
    <property type="entry name" value="GAF"/>
    <property type="match status" value="2"/>
</dbReference>
<evidence type="ECO:0000259" key="6">
    <source>
        <dbReference type="PROSITE" id="PS50109"/>
    </source>
</evidence>
<dbReference type="Gene3D" id="1.10.287.130">
    <property type="match status" value="1"/>
</dbReference>
<evidence type="ECO:0000256" key="3">
    <source>
        <dbReference type="ARBA" id="ARBA00022553"/>
    </source>
</evidence>
<keyword evidence="5" id="KW-0902">Two-component regulatory system</keyword>
<keyword evidence="4" id="KW-0418">Kinase</keyword>
<dbReference type="InterPro" id="IPR003661">
    <property type="entry name" value="HisK_dim/P_dom"/>
</dbReference>
<organism evidence="7 8">
    <name type="scientific">Waterburya agarophytonicola KI4</name>
    <dbReference type="NCBI Taxonomy" id="2874699"/>
    <lineage>
        <taxon>Bacteria</taxon>
        <taxon>Bacillati</taxon>
        <taxon>Cyanobacteriota</taxon>
        <taxon>Cyanophyceae</taxon>
        <taxon>Pleurocapsales</taxon>
        <taxon>Hyellaceae</taxon>
        <taxon>Waterburya</taxon>
        <taxon>Waterburya agarophytonicola</taxon>
    </lineage>
</organism>
<name>A0A964FFZ2_9CYAN</name>
<dbReference type="Pfam" id="PF02518">
    <property type="entry name" value="HATPase_c"/>
    <property type="match status" value="1"/>
</dbReference>
<dbReference type="AlphaFoldDB" id="A0A964FFZ2"/>
<comment type="catalytic activity">
    <reaction evidence="1">
        <text>ATP + protein L-histidine = ADP + protein N-phospho-L-histidine.</text>
        <dbReference type="EC" id="2.7.13.3"/>
    </reaction>
</comment>
<sequence length="629" mass="71126">MQHSIQIEQMVSNILQIILKSQNCDRILSDVASQVGNLLSADICVIVSATDNQPNKINYWCKEQDSGLLPKEVIDYLTNLSLIDGVLSQVQNLLSERFPTQTLLGVETQTQYQINGLILLFKSSAAQWTNSEQEILTHISDSMAIAISQTKLQQQARTKNKHQSLLRNLSREIAHISHPDLLFKNCLTQICNTLQLDRGMVLMLKYQNPLQAKNRRGNKSIRGTVEIACEYSAERDSLDSQTKKFFSFSHSDLCQQAWQTAPQYLCFESDTKFPDLVAENIPDSIQTKGSALLMMPLMGKKNSETSPAVVWGFLVLQHDSFHSWSEDELDLIDWISVQVSTAIVHHQTLNQVQSIVEERTAQLKWSLDVQAKLSEKMRHNIERLQKLNQLKDDFMSSMSHELKTPLTSMKMAIMMLRQAQISPDMKEKYLNILEQEWNREYSLIKDLLTLQEVESGELTYTPQELNLNHTIDNLARAFQEKWHVNKGISLETKISESDLIINTDVDSLTHILNELLLNAGKYSAVDTIIELNIESQATLKGKNIVIKIANLGAGITPEELPHIFDKFRRGQGVTDRAVPGTGLGLALVQYLVEHLNGKIDVTSEPLDCDSEIFATTFVLKLPQFQPAIS</sequence>
<dbReference type="SUPFAM" id="SSF55874">
    <property type="entry name" value="ATPase domain of HSP90 chaperone/DNA topoisomerase II/histidine kinase"/>
    <property type="match status" value="1"/>
</dbReference>
<dbReference type="EC" id="2.7.13.3" evidence="2"/>
<dbReference type="InterPro" id="IPR003018">
    <property type="entry name" value="GAF"/>
</dbReference>
<dbReference type="PANTHER" id="PTHR43547:SF2">
    <property type="entry name" value="HYBRID SIGNAL TRANSDUCTION HISTIDINE KINASE C"/>
    <property type="match status" value="1"/>
</dbReference>
<dbReference type="PRINTS" id="PR00344">
    <property type="entry name" value="BCTRLSENSOR"/>
</dbReference>
<comment type="caution">
    <text evidence="7">The sequence shown here is derived from an EMBL/GenBank/DDBJ whole genome shotgun (WGS) entry which is preliminary data.</text>
</comment>
<dbReference type="InterPro" id="IPR003594">
    <property type="entry name" value="HATPase_dom"/>
</dbReference>
<evidence type="ECO:0000256" key="5">
    <source>
        <dbReference type="ARBA" id="ARBA00023012"/>
    </source>
</evidence>
<dbReference type="SUPFAM" id="SSF55781">
    <property type="entry name" value="GAF domain-like"/>
    <property type="match status" value="2"/>
</dbReference>
<proteinExistence type="predicted"/>
<dbReference type="PANTHER" id="PTHR43547">
    <property type="entry name" value="TWO-COMPONENT HISTIDINE KINASE"/>
    <property type="match status" value="1"/>
</dbReference>
<accession>A0A964FFZ2</accession>
<evidence type="ECO:0000256" key="4">
    <source>
        <dbReference type="ARBA" id="ARBA00022777"/>
    </source>
</evidence>
<keyword evidence="8" id="KW-1185">Reference proteome</keyword>
<dbReference type="Pfam" id="PF00512">
    <property type="entry name" value="HisKA"/>
    <property type="match status" value="1"/>
</dbReference>
<dbReference type="SUPFAM" id="SSF47384">
    <property type="entry name" value="Homodimeric domain of signal transducing histidine kinase"/>
    <property type="match status" value="1"/>
</dbReference>
<dbReference type="InterPro" id="IPR036097">
    <property type="entry name" value="HisK_dim/P_sf"/>
</dbReference>